<gene>
    <name evidence="1" type="ORF">GCWU000324_03143</name>
</gene>
<comment type="caution">
    <text evidence="1">The sequence shown here is derived from an EMBL/GenBank/DDBJ whole genome shotgun (WGS) entry which is preliminary data.</text>
</comment>
<organism evidence="1 2">
    <name type="scientific">Kingella oralis ATCC 51147</name>
    <dbReference type="NCBI Taxonomy" id="629741"/>
    <lineage>
        <taxon>Bacteria</taxon>
        <taxon>Pseudomonadati</taxon>
        <taxon>Pseudomonadota</taxon>
        <taxon>Betaproteobacteria</taxon>
        <taxon>Neisseriales</taxon>
        <taxon>Neisseriaceae</taxon>
        <taxon>Kingella</taxon>
    </lineage>
</organism>
<sequence length="53" mass="6039">MLLKKVKLDVVKNSLLLNVKNCNTNSAKISSDFFRLPLSRQIEIVSYLSKCLL</sequence>
<accession>C4GN54</accession>
<dbReference type="Proteomes" id="UP000003009">
    <property type="component" value="Unassembled WGS sequence"/>
</dbReference>
<keyword evidence="2" id="KW-1185">Reference proteome</keyword>
<dbReference type="STRING" id="629741.GCWU000324_03143"/>
<reference evidence="1" key="1">
    <citation type="submission" date="2009-04" db="EMBL/GenBank/DDBJ databases">
        <authorList>
            <person name="Weinstock G."/>
            <person name="Sodergren E."/>
            <person name="Clifton S."/>
            <person name="Fulton L."/>
            <person name="Fulton B."/>
            <person name="Courtney L."/>
            <person name="Fronick C."/>
            <person name="Harrison M."/>
            <person name="Strong C."/>
            <person name="Farmer C."/>
            <person name="Delahaunty K."/>
            <person name="Markovic C."/>
            <person name="Hall O."/>
            <person name="Minx P."/>
            <person name="Tomlinson C."/>
            <person name="Mitreva M."/>
            <person name="Nelson J."/>
            <person name="Hou S."/>
            <person name="Wollam A."/>
            <person name="Pepin K.H."/>
            <person name="Johnson M."/>
            <person name="Bhonagiri V."/>
            <person name="Nash W.E."/>
            <person name="Warren W."/>
            <person name="Chinwalla A."/>
            <person name="Mardis E.R."/>
            <person name="Wilson R.K."/>
        </authorList>
    </citation>
    <scope>NUCLEOTIDE SEQUENCE [LARGE SCALE GENOMIC DNA]</scope>
    <source>
        <strain evidence="1">ATCC 51147</strain>
    </source>
</reference>
<evidence type="ECO:0000313" key="1">
    <source>
        <dbReference type="EMBL" id="EEP66739.1"/>
    </source>
</evidence>
<protein>
    <submittedName>
        <fullName evidence="1">Uncharacterized protein</fullName>
    </submittedName>
</protein>
<dbReference type="AlphaFoldDB" id="C4GN54"/>
<proteinExistence type="predicted"/>
<evidence type="ECO:0000313" key="2">
    <source>
        <dbReference type="Proteomes" id="UP000003009"/>
    </source>
</evidence>
<dbReference type="EMBL" id="ACJW02000008">
    <property type="protein sequence ID" value="EEP66739.1"/>
    <property type="molecule type" value="Genomic_DNA"/>
</dbReference>
<name>C4GN54_9NEIS</name>
<dbReference type="HOGENOM" id="CLU_3062463_0_0_4"/>